<dbReference type="Pfam" id="PF07195">
    <property type="entry name" value="FliD_C"/>
    <property type="match status" value="1"/>
</dbReference>
<feature type="domain" description="Flagellar hook-associated protein 2 N-terminal" evidence="6">
    <location>
        <begin position="10"/>
        <end position="105"/>
    </location>
</feature>
<keyword evidence="8" id="KW-0966">Cell projection</keyword>
<dbReference type="GO" id="GO:0071973">
    <property type="term" value="P:bacterial-type flagellum-dependent cell motility"/>
    <property type="evidence" value="ECO:0007669"/>
    <property type="project" value="TreeGrafter"/>
</dbReference>
<organism evidence="8 9">
    <name type="scientific">Undibacterium terreum</name>
    <dbReference type="NCBI Taxonomy" id="1224302"/>
    <lineage>
        <taxon>Bacteria</taxon>
        <taxon>Pseudomonadati</taxon>
        <taxon>Pseudomonadota</taxon>
        <taxon>Betaproteobacteria</taxon>
        <taxon>Burkholderiales</taxon>
        <taxon>Oxalobacteraceae</taxon>
        <taxon>Undibacterium</taxon>
    </lineage>
</organism>
<evidence type="ECO:0000256" key="4">
    <source>
        <dbReference type="ARBA" id="ARBA00023143"/>
    </source>
</evidence>
<evidence type="ECO:0000259" key="7">
    <source>
        <dbReference type="Pfam" id="PF07195"/>
    </source>
</evidence>
<keyword evidence="5" id="KW-0964">Secreted</keyword>
<evidence type="ECO:0000256" key="1">
    <source>
        <dbReference type="ARBA" id="ARBA00009764"/>
    </source>
</evidence>
<feature type="domain" description="Flagellar hook-associated protein 2 C-terminal" evidence="7">
    <location>
        <begin position="219"/>
        <end position="447"/>
    </location>
</feature>
<evidence type="ECO:0000313" key="9">
    <source>
        <dbReference type="Proteomes" id="UP000637423"/>
    </source>
</evidence>
<comment type="similarity">
    <text evidence="1 5">Belongs to the FliD family.</text>
</comment>
<keyword evidence="9" id="KW-1185">Reference proteome</keyword>
<gene>
    <name evidence="8" type="primary">fliDL</name>
    <name evidence="8" type="ORF">GCM10011396_22180</name>
</gene>
<keyword evidence="3" id="KW-0175">Coiled coil</keyword>
<reference evidence="8" key="2">
    <citation type="submission" date="2020-09" db="EMBL/GenBank/DDBJ databases">
        <authorList>
            <person name="Sun Q."/>
            <person name="Zhou Y."/>
        </authorList>
    </citation>
    <scope>NUCLEOTIDE SEQUENCE</scope>
    <source>
        <strain evidence="8">CGMCC 1.10998</strain>
    </source>
</reference>
<keyword evidence="8" id="KW-0969">Cilium</keyword>
<dbReference type="GO" id="GO:0009421">
    <property type="term" value="C:bacterial-type flagellum filament cap"/>
    <property type="evidence" value="ECO:0007669"/>
    <property type="project" value="InterPro"/>
</dbReference>
<dbReference type="PANTHER" id="PTHR30288">
    <property type="entry name" value="FLAGELLAR CAP/ASSEMBLY PROTEIN FLID"/>
    <property type="match status" value="1"/>
</dbReference>
<evidence type="ECO:0000259" key="6">
    <source>
        <dbReference type="Pfam" id="PF02465"/>
    </source>
</evidence>
<sequence>MTTTSSSTTKYDPATTATQLATAYTADRQTMLTQQTTNAKNTASGLTKLQSALSAFESALNTLSAKKGVLANSATFSNTGVGTATATAAATAGSYSFFVEKLASANQVTYSGLSNASVAGGDTLKVALAGGASFNVNLAAADTNGDGLTAKEIAAAINAASGNNSTVTASTVTVGGQSQLVLQSTATGANGKITLDTSQIAAGSLKTALDSGNQLVPAQDAVIWLGDQGTGIKLQQSSNTYSAIDGVSMTFTKAMASGDQPVTLTVASDTSGTAANVQAFVDAYNTLQGVMGDLTSVGDPTKKIAAGIFANDTGLSVLNSRLGSAMRQSVGGLTLANYGIIANRDGTLTLDQGKLTKKMASDPDGLDKLFGQTTLGAQSGIFGDMDKYLELWTNSATGQITQRQNSVTKLQTSLTDRQATLDTQYNSAYKRYLDQFTQLQTLQAQMSQTTSIFDALFSNSSS</sequence>
<evidence type="ECO:0000313" key="8">
    <source>
        <dbReference type="EMBL" id="GGC74502.1"/>
    </source>
</evidence>
<dbReference type="AlphaFoldDB" id="A0A916UJY6"/>
<dbReference type="Pfam" id="PF02465">
    <property type="entry name" value="FliD_N"/>
    <property type="match status" value="1"/>
</dbReference>
<keyword evidence="4 5" id="KW-0975">Bacterial flagellum</keyword>
<dbReference type="InterPro" id="IPR003481">
    <property type="entry name" value="FliD_N"/>
</dbReference>
<comment type="function">
    <text evidence="5">Required for morphogenesis and for the elongation of the flagellar filament by facilitating polymerization of the flagellin monomers at the tip of growing filament. Forms a capping structure, which prevents flagellin subunits (transported through the central channel of the flagellum) from leaking out without polymerization at the distal end.</text>
</comment>
<evidence type="ECO:0000256" key="3">
    <source>
        <dbReference type="ARBA" id="ARBA00023054"/>
    </source>
</evidence>
<dbReference type="RefSeq" id="WP_188566119.1">
    <property type="nucleotide sequence ID" value="NZ_BMED01000002.1"/>
</dbReference>
<comment type="subunit">
    <text evidence="2 5">Homopentamer.</text>
</comment>
<dbReference type="GO" id="GO:0009424">
    <property type="term" value="C:bacterial-type flagellum hook"/>
    <property type="evidence" value="ECO:0007669"/>
    <property type="project" value="UniProtKB-UniRule"/>
</dbReference>
<comment type="caution">
    <text evidence="8">The sequence shown here is derived from an EMBL/GenBank/DDBJ whole genome shotgun (WGS) entry which is preliminary data.</text>
</comment>
<comment type="subcellular location">
    <subcellularLocation>
        <location evidence="5">Secreted</location>
    </subcellularLocation>
    <subcellularLocation>
        <location evidence="5">Bacterial flagellum</location>
    </subcellularLocation>
</comment>
<dbReference type="Proteomes" id="UP000637423">
    <property type="component" value="Unassembled WGS sequence"/>
</dbReference>
<proteinExistence type="inferred from homology"/>
<protein>
    <recommendedName>
        <fullName evidence="5">Flagellar hook-associated protein 2</fullName>
        <shortName evidence="5">HAP2</shortName>
    </recommendedName>
    <alternativeName>
        <fullName evidence="5">Flagellar cap protein</fullName>
    </alternativeName>
</protein>
<dbReference type="PANTHER" id="PTHR30288:SF0">
    <property type="entry name" value="FLAGELLAR HOOK-ASSOCIATED PROTEIN 2"/>
    <property type="match status" value="1"/>
</dbReference>
<dbReference type="EMBL" id="BMED01000002">
    <property type="protein sequence ID" value="GGC74502.1"/>
    <property type="molecule type" value="Genomic_DNA"/>
</dbReference>
<evidence type="ECO:0000256" key="5">
    <source>
        <dbReference type="RuleBase" id="RU362066"/>
    </source>
</evidence>
<reference evidence="8" key="1">
    <citation type="journal article" date="2014" name="Int. J. Syst. Evol. Microbiol.">
        <title>Complete genome sequence of Corynebacterium casei LMG S-19264T (=DSM 44701T), isolated from a smear-ripened cheese.</title>
        <authorList>
            <consortium name="US DOE Joint Genome Institute (JGI-PGF)"/>
            <person name="Walter F."/>
            <person name="Albersmeier A."/>
            <person name="Kalinowski J."/>
            <person name="Ruckert C."/>
        </authorList>
    </citation>
    <scope>NUCLEOTIDE SEQUENCE</scope>
    <source>
        <strain evidence="8">CGMCC 1.10998</strain>
    </source>
</reference>
<dbReference type="InterPro" id="IPR010809">
    <property type="entry name" value="FliD_C"/>
</dbReference>
<keyword evidence="8" id="KW-0282">Flagellum</keyword>
<accession>A0A916UJY6</accession>
<dbReference type="InterPro" id="IPR040026">
    <property type="entry name" value="FliD"/>
</dbReference>
<evidence type="ECO:0000256" key="2">
    <source>
        <dbReference type="ARBA" id="ARBA00011255"/>
    </source>
</evidence>
<name>A0A916UJY6_9BURK</name>
<dbReference type="GO" id="GO:0005576">
    <property type="term" value="C:extracellular region"/>
    <property type="evidence" value="ECO:0007669"/>
    <property type="project" value="UniProtKB-SubCell"/>
</dbReference>
<dbReference type="GO" id="GO:0007155">
    <property type="term" value="P:cell adhesion"/>
    <property type="evidence" value="ECO:0007669"/>
    <property type="project" value="InterPro"/>
</dbReference>